<reference evidence="2" key="1">
    <citation type="submission" date="2023-09" db="EMBL/GenBank/DDBJ databases">
        <title>Arcobacter tbilisiensis sp. nov. isolated from chicken meat in Tbilisi, Georgia.</title>
        <authorList>
            <person name="Matthias R."/>
            <person name="Zautner A.E."/>
        </authorList>
    </citation>
    <scope>NUCLEOTIDE SEQUENCE</scope>
    <source>
        <strain evidence="2">LEO 107</strain>
    </source>
</reference>
<gene>
    <name evidence="2" type="ORF">RJG54_07020</name>
</gene>
<accession>A0AA96I379</accession>
<organism evidence="2">
    <name type="scientific">Arcobacter sp. AZ-2023</name>
    <dbReference type="NCBI Taxonomy" id="3074453"/>
    <lineage>
        <taxon>Bacteria</taxon>
        <taxon>Pseudomonadati</taxon>
        <taxon>Campylobacterota</taxon>
        <taxon>Epsilonproteobacteria</taxon>
        <taxon>Campylobacterales</taxon>
        <taxon>Arcobacteraceae</taxon>
        <taxon>Arcobacter</taxon>
    </lineage>
</organism>
<dbReference type="Pfam" id="PF23139">
    <property type="entry name" value="OB_YrrC"/>
    <property type="match status" value="1"/>
</dbReference>
<evidence type="ECO:0000259" key="1">
    <source>
        <dbReference type="Pfam" id="PF23139"/>
    </source>
</evidence>
<proteinExistence type="predicted"/>
<dbReference type="AlphaFoldDB" id="A0AA96I379"/>
<dbReference type="InterPro" id="IPR055446">
    <property type="entry name" value="RecD2_N_OB"/>
</dbReference>
<feature type="domain" description="ATP-dependent RecD2 DNA helicase OB-fold" evidence="1">
    <location>
        <begin position="10"/>
        <end position="77"/>
    </location>
</feature>
<evidence type="ECO:0000313" key="2">
    <source>
        <dbReference type="EMBL" id="WNL15976.1"/>
    </source>
</evidence>
<name>A0AA96I379_9BACT</name>
<protein>
    <recommendedName>
        <fullName evidence="1">ATP-dependent RecD2 DNA helicase OB-fold domain-containing protein</fullName>
    </recommendedName>
</protein>
<sequence length="87" mass="10203">METNEKSFNLSGVLKKVLYKNDETKYTIAVLENNQKICGVYFDADIEKLVGEEILLTGNWITHSKYGVQFEFNTLQVKEHELFFFPY</sequence>
<dbReference type="EMBL" id="CP134846">
    <property type="protein sequence ID" value="WNL15976.1"/>
    <property type="molecule type" value="Genomic_DNA"/>
</dbReference>